<evidence type="ECO:0000313" key="3">
    <source>
        <dbReference type="EMBL" id="MCO4292192.1"/>
    </source>
</evidence>
<evidence type="ECO:0000259" key="2">
    <source>
        <dbReference type="Pfam" id="PF13785"/>
    </source>
</evidence>
<sequence length="434" mass="49768">MGSLLRHNYLGSSGTVNCPECSSTIKVLDYQNSICFGCPICHTFFKTERTSQKLRTFKLTNDSPVPAIPIGTKGEINGYTFVVAAFMIKKESGNEYRWREYLLINQEKGYAFLSEYDGHWNFIVGKNFLVDLKPKGNMYQARYNGLPFKLFNKYTPQVIYASGEFDWNILEEKIACREFISPPFMLVHEKQDSISDWYMATYKSSDEIAEAFSLKNKLLPAKIGIGANEVSSMEKQQNGVIKITLIAILFLFLYHVFSAYSNESAVIFDQRFTPERDSSSWGSTNFKTITTSSFKVNGPTMLDVYLNSEVDNNWLEVPVTLVEEKTGKFYEFTKAIEYYHGYEDGESWSEGSKSTDATLSRIPTGTYHLTIEPSSDILFPNSIRVTVNKSNSIWSNFFLASLLLIAIPVLQFFRINHFDKKRWMNSDYSPYRIE</sequence>
<keyword evidence="1" id="KW-0812">Transmembrane</keyword>
<name>A0A9X2JB73_9SPHI</name>
<dbReference type="Proteomes" id="UP001155182">
    <property type="component" value="Unassembled WGS sequence"/>
</dbReference>
<organism evidence="3 4">
    <name type="scientific">Solitalea agri</name>
    <dbReference type="NCBI Taxonomy" id="2953739"/>
    <lineage>
        <taxon>Bacteria</taxon>
        <taxon>Pseudomonadati</taxon>
        <taxon>Bacteroidota</taxon>
        <taxon>Sphingobacteriia</taxon>
        <taxon>Sphingobacteriales</taxon>
        <taxon>Sphingobacteriaceae</taxon>
        <taxon>Solitalea</taxon>
    </lineage>
</organism>
<protein>
    <submittedName>
        <fullName evidence="3">DUF4178 domain-containing protein</fullName>
    </submittedName>
</protein>
<dbReference type="Pfam" id="PF13785">
    <property type="entry name" value="DUF4178"/>
    <property type="match status" value="1"/>
</dbReference>
<dbReference type="RefSeq" id="WP_252586475.1">
    <property type="nucleotide sequence ID" value="NZ_JAMWYS010000024.1"/>
</dbReference>
<dbReference type="EMBL" id="JAMWYS010000024">
    <property type="protein sequence ID" value="MCO4292192.1"/>
    <property type="molecule type" value="Genomic_DNA"/>
</dbReference>
<evidence type="ECO:0000313" key="4">
    <source>
        <dbReference type="Proteomes" id="UP001155182"/>
    </source>
</evidence>
<dbReference type="AlphaFoldDB" id="A0A9X2JB73"/>
<keyword evidence="4" id="KW-1185">Reference proteome</keyword>
<evidence type="ECO:0000256" key="1">
    <source>
        <dbReference type="SAM" id="Phobius"/>
    </source>
</evidence>
<feature type="domain" description="DUF4178" evidence="2">
    <location>
        <begin position="70"/>
        <end position="202"/>
    </location>
</feature>
<accession>A0A9X2JB73</accession>
<feature type="transmembrane region" description="Helical" evidence="1">
    <location>
        <begin position="393"/>
        <end position="413"/>
    </location>
</feature>
<keyword evidence="1" id="KW-1133">Transmembrane helix</keyword>
<keyword evidence="1" id="KW-0472">Membrane</keyword>
<feature type="transmembrane region" description="Helical" evidence="1">
    <location>
        <begin position="239"/>
        <end position="257"/>
    </location>
</feature>
<dbReference type="InterPro" id="IPR025235">
    <property type="entry name" value="DUF4178"/>
</dbReference>
<proteinExistence type="predicted"/>
<reference evidence="3" key="1">
    <citation type="submission" date="2022-06" db="EMBL/GenBank/DDBJ databases">
        <title>Solitalea sp. MAHUQ-68 isolated from rhizospheric soil.</title>
        <authorList>
            <person name="Huq M.A."/>
        </authorList>
    </citation>
    <scope>NUCLEOTIDE SEQUENCE</scope>
    <source>
        <strain evidence="3">MAHUQ-68</strain>
    </source>
</reference>
<comment type="caution">
    <text evidence="3">The sequence shown here is derived from an EMBL/GenBank/DDBJ whole genome shotgun (WGS) entry which is preliminary data.</text>
</comment>
<gene>
    <name evidence="3" type="ORF">NF867_04870</name>
</gene>